<evidence type="ECO:0000313" key="2">
    <source>
        <dbReference type="EnsemblMetazoa" id="XP_038044455.1"/>
    </source>
</evidence>
<dbReference type="AlphaFoldDB" id="A0A913Z1A3"/>
<proteinExistence type="predicted"/>
<evidence type="ECO:0000313" key="3">
    <source>
        <dbReference type="Proteomes" id="UP000887568"/>
    </source>
</evidence>
<sequence length="302" mass="33671">MVFQRFLQFVRRPRNAVLVSGLVATGVFCVKATPHIFPAKAYRPLVEAYKGGHKIPPTDSQQSEFQNVCQDIGVDPGSYDVFVTSRWEIRSRGLPWLPNGVQFGVPAILKDDPDLSARRFANPIKTTADTEEGRDFRNSLSLSESARKFTLAREVVKIKRNTTASSVAIAPIITLANFAGVFAAQVFLPLPLYANVAVVGTCFVVIYQFLMGVVNEREDLIADDKAAKLGEDYIRGGLEFYEKTIQKNIALRKIMGKRGEQMYTYYGNEVPGWIYSSGASNTQKRDKLKRSLEEIEKKGTSS</sequence>
<evidence type="ECO:0000256" key="1">
    <source>
        <dbReference type="SAM" id="Phobius"/>
    </source>
</evidence>
<protein>
    <recommendedName>
        <fullName evidence="4">Transmembrane protein 177</fullName>
    </recommendedName>
</protein>
<dbReference type="GeneID" id="119719175"/>
<keyword evidence="1" id="KW-0812">Transmembrane</keyword>
<feature type="transmembrane region" description="Helical" evidence="1">
    <location>
        <begin position="167"/>
        <end position="186"/>
    </location>
</feature>
<keyword evidence="1" id="KW-1133">Transmembrane helix</keyword>
<dbReference type="GO" id="GO:0016020">
    <property type="term" value="C:membrane"/>
    <property type="evidence" value="ECO:0007669"/>
    <property type="project" value="TreeGrafter"/>
</dbReference>
<keyword evidence="1" id="KW-0472">Membrane</keyword>
<dbReference type="OMA" id="VTSRWEI"/>
<evidence type="ECO:0008006" key="4">
    <source>
        <dbReference type="Google" id="ProtNLM"/>
    </source>
</evidence>
<dbReference type="PANTHER" id="PTHR21824">
    <property type="entry name" value="TRANSMEMBRANE PROTEIN 177"/>
    <property type="match status" value="1"/>
</dbReference>
<organism evidence="2 3">
    <name type="scientific">Patiria miniata</name>
    <name type="common">Bat star</name>
    <name type="synonym">Asterina miniata</name>
    <dbReference type="NCBI Taxonomy" id="46514"/>
    <lineage>
        <taxon>Eukaryota</taxon>
        <taxon>Metazoa</taxon>
        <taxon>Echinodermata</taxon>
        <taxon>Eleutherozoa</taxon>
        <taxon>Asterozoa</taxon>
        <taxon>Asteroidea</taxon>
        <taxon>Valvatacea</taxon>
        <taxon>Valvatida</taxon>
        <taxon>Asterinidae</taxon>
        <taxon>Patiria</taxon>
    </lineage>
</organism>
<dbReference type="EnsemblMetazoa" id="XM_038188527.1">
    <property type="protein sequence ID" value="XP_038044455.1"/>
    <property type="gene ID" value="LOC119719175"/>
</dbReference>
<dbReference type="PANTHER" id="PTHR21824:SF4">
    <property type="entry name" value="TRANSMEMBRANE PROTEIN 177"/>
    <property type="match status" value="1"/>
</dbReference>
<dbReference type="RefSeq" id="XP_038044455.1">
    <property type="nucleotide sequence ID" value="XM_038188527.1"/>
</dbReference>
<name>A0A913Z1A3_PATMI</name>
<dbReference type="CTD" id="80775"/>
<keyword evidence="3" id="KW-1185">Reference proteome</keyword>
<dbReference type="Proteomes" id="UP000887568">
    <property type="component" value="Unplaced"/>
</dbReference>
<accession>A0A913Z1A3</accession>
<reference evidence="2" key="1">
    <citation type="submission" date="2022-11" db="UniProtKB">
        <authorList>
            <consortium name="EnsemblMetazoa"/>
        </authorList>
    </citation>
    <scope>IDENTIFICATION</scope>
</reference>
<feature type="transmembrane region" description="Helical" evidence="1">
    <location>
        <begin position="192"/>
        <end position="210"/>
    </location>
</feature>
<dbReference type="InterPro" id="IPR026620">
    <property type="entry name" value="TMEM177"/>
</dbReference>
<dbReference type="OrthoDB" id="110174at2759"/>